<evidence type="ECO:0000256" key="3">
    <source>
        <dbReference type="PROSITE-ProRule" id="PRU00176"/>
    </source>
</evidence>
<feature type="compositionally biased region" description="Gly residues" evidence="4">
    <location>
        <begin position="428"/>
        <end position="463"/>
    </location>
</feature>
<proteinExistence type="predicted"/>
<organism evidence="7 8">
    <name type="scientific">Owenia fusiformis</name>
    <name type="common">Polychaete worm</name>
    <dbReference type="NCBI Taxonomy" id="6347"/>
    <lineage>
        <taxon>Eukaryota</taxon>
        <taxon>Metazoa</taxon>
        <taxon>Spiralia</taxon>
        <taxon>Lophotrochozoa</taxon>
        <taxon>Annelida</taxon>
        <taxon>Polychaeta</taxon>
        <taxon>Sedentaria</taxon>
        <taxon>Canalipalpata</taxon>
        <taxon>Sabellida</taxon>
        <taxon>Oweniida</taxon>
        <taxon>Oweniidae</taxon>
        <taxon>Owenia</taxon>
    </lineage>
</organism>
<dbReference type="FunFam" id="3.10.450.50:FF:000010">
    <property type="entry name" value="Ras GTPase-activating protein-binding protein"/>
    <property type="match status" value="1"/>
</dbReference>
<comment type="caution">
    <text evidence="7">The sequence shown here is derived from an EMBL/GenBank/DDBJ whole genome shotgun (WGS) entry which is preliminary data.</text>
</comment>
<keyword evidence="8" id="KW-1185">Reference proteome</keyword>
<dbReference type="PANTHER" id="PTHR10693">
    <property type="entry name" value="RAS GTPASE-ACTIVATING PROTEIN-BINDING PROTEIN"/>
    <property type="match status" value="1"/>
</dbReference>
<feature type="compositionally biased region" description="Acidic residues" evidence="4">
    <location>
        <begin position="211"/>
        <end position="227"/>
    </location>
</feature>
<dbReference type="Pfam" id="PF00076">
    <property type="entry name" value="RRM_1"/>
    <property type="match status" value="1"/>
</dbReference>
<dbReference type="InterPro" id="IPR002075">
    <property type="entry name" value="NTF2_dom"/>
</dbReference>
<dbReference type="InterPro" id="IPR000504">
    <property type="entry name" value="RRM_dom"/>
</dbReference>
<evidence type="ECO:0000259" key="6">
    <source>
        <dbReference type="PROSITE" id="PS50177"/>
    </source>
</evidence>
<evidence type="ECO:0000256" key="2">
    <source>
        <dbReference type="ARBA" id="ARBA00022884"/>
    </source>
</evidence>
<dbReference type="EMBL" id="CAIIXF020000009">
    <property type="protein sequence ID" value="CAH1795195.1"/>
    <property type="molecule type" value="Genomic_DNA"/>
</dbReference>
<dbReference type="SMART" id="SM00360">
    <property type="entry name" value="RRM"/>
    <property type="match status" value="1"/>
</dbReference>
<reference evidence="7" key="1">
    <citation type="submission" date="2022-03" db="EMBL/GenBank/DDBJ databases">
        <authorList>
            <person name="Martin C."/>
        </authorList>
    </citation>
    <scope>NUCLEOTIDE SEQUENCE</scope>
</reference>
<dbReference type="SUPFAM" id="SSF54928">
    <property type="entry name" value="RNA-binding domain, RBD"/>
    <property type="match status" value="1"/>
</dbReference>
<comment type="subcellular location">
    <subcellularLocation>
        <location evidence="1">Cytoplasm</location>
        <location evidence="1">Stress granule</location>
    </subcellularLocation>
</comment>
<evidence type="ECO:0000256" key="4">
    <source>
        <dbReference type="SAM" id="MobiDB-lite"/>
    </source>
</evidence>
<protein>
    <submittedName>
        <fullName evidence="7">Uncharacterized protein</fullName>
    </submittedName>
</protein>
<name>A0A8S4PPA2_OWEFU</name>
<dbReference type="OrthoDB" id="339151at2759"/>
<dbReference type="GO" id="GO:0010494">
    <property type="term" value="C:cytoplasmic stress granule"/>
    <property type="evidence" value="ECO:0007669"/>
    <property type="project" value="UniProtKB-SubCell"/>
</dbReference>
<dbReference type="PROSITE" id="PS50102">
    <property type="entry name" value="RRM"/>
    <property type="match status" value="1"/>
</dbReference>
<accession>A0A8S4PPA2</accession>
<feature type="compositionally biased region" description="Basic and acidic residues" evidence="4">
    <location>
        <begin position="415"/>
        <end position="426"/>
    </location>
</feature>
<keyword evidence="2 3" id="KW-0694">RNA-binding</keyword>
<feature type="domain" description="NTF2" evidence="6">
    <location>
        <begin position="11"/>
        <end position="131"/>
    </location>
</feature>
<dbReference type="SUPFAM" id="SSF54427">
    <property type="entry name" value="NTF2-like"/>
    <property type="match status" value="1"/>
</dbReference>
<evidence type="ECO:0000259" key="5">
    <source>
        <dbReference type="PROSITE" id="PS50102"/>
    </source>
</evidence>
<dbReference type="InterPro" id="IPR018222">
    <property type="entry name" value="Nuclear_transport_factor_2_euk"/>
</dbReference>
<dbReference type="PROSITE" id="PS50177">
    <property type="entry name" value="NTF2_DOMAIN"/>
    <property type="match status" value="1"/>
</dbReference>
<gene>
    <name evidence="7" type="ORF">OFUS_LOCUS19769</name>
</gene>
<dbReference type="PANTHER" id="PTHR10693:SF20">
    <property type="entry name" value="AT27578P"/>
    <property type="match status" value="1"/>
</dbReference>
<dbReference type="AlphaFoldDB" id="A0A8S4PPA2"/>
<feature type="compositionally biased region" description="Basic and acidic residues" evidence="4">
    <location>
        <begin position="305"/>
        <end position="329"/>
    </location>
</feature>
<dbReference type="Pfam" id="PF02136">
    <property type="entry name" value="NTF2"/>
    <property type="match status" value="1"/>
</dbReference>
<feature type="region of interest" description="Disordered" evidence="4">
    <location>
        <begin position="415"/>
        <end position="463"/>
    </location>
</feature>
<dbReference type="GO" id="GO:0005829">
    <property type="term" value="C:cytosol"/>
    <property type="evidence" value="ECO:0007669"/>
    <property type="project" value="TreeGrafter"/>
</dbReference>
<evidence type="ECO:0000313" key="8">
    <source>
        <dbReference type="Proteomes" id="UP000749559"/>
    </source>
</evidence>
<dbReference type="InterPro" id="IPR012677">
    <property type="entry name" value="Nucleotide-bd_a/b_plait_sf"/>
</dbReference>
<sequence>MVMETPSPQCVGREFVRQYYTLLHEAPLHLHRFYSHNSSFVHGGVEKPGEEQPPIMGQGEIHKKIMSLNFRDCHAKIRQVDSQATVGSAVVVQVTGELSNNGQPMRRFMQTFVLAPQSPKKYYVHNDIFRYQDEVFHDDDPEGEQQEQEVESSQMLNFEEIGVDSEPEVDQSQMQSQPEAVQDPTVTSYFEPQQPQLSNGTGHLEERPETPEEAPVEPEPQPEEEPIPEPPAPVKQELEPEAEPVDETPKTFSWAGIARKNTPGSQQVAAAPQPAKPAPIKPADVRNDTGPGGSAPLPQRSQRPPARENRDNRGRPRDRDGDADSDGGRRGIRYPDNQQLFVGNLPISITEDELATLRSQIKKHFETYGEVLELRINRKTGGDKVPGFGFVVFKEPGPVQRILGEKPIMFQGHRLNVEEKKQRSETGGRPGSGTRSGRGGSLGPRGPGGPGGPRGGGFSGPRR</sequence>
<feature type="compositionally biased region" description="Polar residues" evidence="4">
    <location>
        <begin position="170"/>
        <end position="201"/>
    </location>
</feature>
<dbReference type="InterPro" id="IPR039539">
    <property type="entry name" value="Ras_GTPase_bind_prot"/>
</dbReference>
<feature type="region of interest" description="Disordered" evidence="4">
    <location>
        <begin position="164"/>
        <end position="335"/>
    </location>
</feature>
<dbReference type="GO" id="GO:0003729">
    <property type="term" value="F:mRNA binding"/>
    <property type="evidence" value="ECO:0007669"/>
    <property type="project" value="TreeGrafter"/>
</dbReference>
<dbReference type="Gene3D" id="3.10.450.50">
    <property type="match status" value="1"/>
</dbReference>
<evidence type="ECO:0000256" key="1">
    <source>
        <dbReference type="ARBA" id="ARBA00004210"/>
    </source>
</evidence>
<dbReference type="Gene3D" id="3.30.70.330">
    <property type="match status" value="1"/>
</dbReference>
<dbReference type="CDD" id="cd00780">
    <property type="entry name" value="NTF2"/>
    <property type="match status" value="1"/>
</dbReference>
<evidence type="ECO:0000313" key="7">
    <source>
        <dbReference type="EMBL" id="CAH1795195.1"/>
    </source>
</evidence>
<feature type="domain" description="RRM" evidence="5">
    <location>
        <begin position="338"/>
        <end position="422"/>
    </location>
</feature>
<dbReference type="InterPro" id="IPR035979">
    <property type="entry name" value="RBD_domain_sf"/>
</dbReference>
<dbReference type="InterPro" id="IPR032710">
    <property type="entry name" value="NTF2-like_dom_sf"/>
</dbReference>
<dbReference type="Proteomes" id="UP000749559">
    <property type="component" value="Unassembled WGS sequence"/>
</dbReference>
<dbReference type="GO" id="GO:1990904">
    <property type="term" value="C:ribonucleoprotein complex"/>
    <property type="evidence" value="ECO:0007669"/>
    <property type="project" value="TreeGrafter"/>
</dbReference>